<evidence type="ECO:0000256" key="1">
    <source>
        <dbReference type="ARBA" id="ARBA00001954"/>
    </source>
</evidence>
<evidence type="ECO:0000256" key="2">
    <source>
        <dbReference type="ARBA" id="ARBA00022964"/>
    </source>
</evidence>
<dbReference type="EMBL" id="MU839020">
    <property type="protein sequence ID" value="KAK1764505.1"/>
    <property type="molecule type" value="Genomic_DNA"/>
</dbReference>
<dbReference type="InterPro" id="IPR047869">
    <property type="entry name" value="YdcJ_bac-like"/>
</dbReference>
<sequence length="491" mass="54513">MAPSAVDHRSSEPSLWADRDELRTSFTLAMSAMYKAEVPLYGDLVRIVSDINKSTLGNALDPKVLSMRYGDARSTRLDIERHGAIRLGTARELRTIRRVFAVIGLYPVGYYDLSAAGLPMHATCFRPTSAESLRRNPFRVFTSVLRPELLRDARARDLALDLLSRRAIFSAELLRLLDVSDTQSGRLTPEQGRRFVAEAMKTFGWHDTAAASHDDYQRLAAEHPILADIACFQSCHINHLTPRTLDINAAQERMVADGLAVKDRIEGPPPRACPILLRQTSFLAIEEPVKFPATTGLPGLPLVTGSHRARFGEIEERGAAVTPAGRRLYDELLDEAMGVAAEHAPGQLKPEQFDQLVEETFEKYPDDWDELRRRDLVYCTFRCTGRSIQAMTRQDLDGRPCRLETLIRDGVVEAFPVTYEDFLPLSAAGIFQSNLGSGSKTKGVDVAAAPDVDGMEEALGVEIHDSDDLYRRVRSESIAHCAAQLGIEILL</sequence>
<dbReference type="SMART" id="SM01150">
    <property type="entry name" value="DUF1338"/>
    <property type="match status" value="1"/>
</dbReference>
<dbReference type="EC" id="1.13.11.93" evidence="6"/>
<dbReference type="Pfam" id="PF07063">
    <property type="entry name" value="HGLS"/>
    <property type="match status" value="1"/>
</dbReference>
<proteinExistence type="inferred from homology"/>
<dbReference type="InterPro" id="IPR009770">
    <property type="entry name" value="HGLS"/>
</dbReference>
<dbReference type="CDD" id="cd16348">
    <property type="entry name" value="VOC_YdcJ_like"/>
    <property type="match status" value="1"/>
</dbReference>
<evidence type="ECO:0000256" key="5">
    <source>
        <dbReference type="ARBA" id="ARBA00035013"/>
    </source>
</evidence>
<evidence type="ECO:0000256" key="4">
    <source>
        <dbReference type="ARBA" id="ARBA00023004"/>
    </source>
</evidence>
<evidence type="ECO:0000256" key="3">
    <source>
        <dbReference type="ARBA" id="ARBA00023002"/>
    </source>
</evidence>
<dbReference type="Proteomes" id="UP001244011">
    <property type="component" value="Unassembled WGS sequence"/>
</dbReference>
<reference evidence="9" key="1">
    <citation type="submission" date="2023-06" db="EMBL/GenBank/DDBJ databases">
        <title>Genome-scale phylogeny and comparative genomics of the fungal order Sordariales.</title>
        <authorList>
            <consortium name="Lawrence Berkeley National Laboratory"/>
            <person name="Hensen N."/>
            <person name="Bonometti L."/>
            <person name="Westerberg I."/>
            <person name="Brannstrom I.O."/>
            <person name="Guillou S."/>
            <person name="Cros-Aarteil S."/>
            <person name="Calhoun S."/>
            <person name="Haridas S."/>
            <person name="Kuo A."/>
            <person name="Mondo S."/>
            <person name="Pangilinan J."/>
            <person name="Riley R."/>
            <person name="Labutti K."/>
            <person name="Andreopoulos B."/>
            <person name="Lipzen A."/>
            <person name="Chen C."/>
            <person name="Yanf M."/>
            <person name="Daum C."/>
            <person name="Ng V."/>
            <person name="Clum A."/>
            <person name="Steindorff A."/>
            <person name="Ohm R."/>
            <person name="Martin F."/>
            <person name="Silar P."/>
            <person name="Natvig D."/>
            <person name="Lalanne C."/>
            <person name="Gautier V."/>
            <person name="Ament-Velasquez S.L."/>
            <person name="Kruys A."/>
            <person name="Hutchinson M.I."/>
            <person name="Powell A.J."/>
            <person name="Barry K."/>
            <person name="Miller A.N."/>
            <person name="Grigoriev I.V."/>
            <person name="Debuchy R."/>
            <person name="Gladieux P."/>
            <person name="Thoren M.H."/>
            <person name="Johannesson H."/>
        </authorList>
    </citation>
    <scope>NUCLEOTIDE SEQUENCE</scope>
    <source>
        <strain evidence="9">8032-3</strain>
    </source>
</reference>
<evidence type="ECO:0000256" key="6">
    <source>
        <dbReference type="ARBA" id="ARBA00035023"/>
    </source>
</evidence>
<keyword evidence="2" id="KW-0223">Dioxygenase</keyword>
<organism evidence="9 10">
    <name type="scientific">Phialemonium atrogriseum</name>
    <dbReference type="NCBI Taxonomy" id="1093897"/>
    <lineage>
        <taxon>Eukaryota</taxon>
        <taxon>Fungi</taxon>
        <taxon>Dikarya</taxon>
        <taxon>Ascomycota</taxon>
        <taxon>Pezizomycotina</taxon>
        <taxon>Sordariomycetes</taxon>
        <taxon>Sordariomycetidae</taxon>
        <taxon>Cephalothecales</taxon>
        <taxon>Cephalothecaceae</taxon>
        <taxon>Phialemonium</taxon>
    </lineage>
</organism>
<keyword evidence="10" id="KW-1185">Reference proteome</keyword>
<comment type="caution">
    <text evidence="9">The sequence shown here is derived from an EMBL/GenBank/DDBJ whole genome shotgun (WGS) entry which is preliminary data.</text>
</comment>
<comment type="cofactor">
    <cofactor evidence="1">
        <name>Fe(2+)</name>
        <dbReference type="ChEBI" id="CHEBI:29033"/>
    </cofactor>
</comment>
<dbReference type="PANTHER" id="PTHR39479">
    <property type="match status" value="1"/>
</dbReference>
<dbReference type="GeneID" id="85311919"/>
<evidence type="ECO:0000313" key="9">
    <source>
        <dbReference type="EMBL" id="KAK1764505.1"/>
    </source>
</evidence>
<dbReference type="GO" id="GO:0051213">
    <property type="term" value="F:dioxygenase activity"/>
    <property type="evidence" value="ECO:0007669"/>
    <property type="project" value="UniProtKB-KW"/>
</dbReference>
<evidence type="ECO:0000256" key="7">
    <source>
        <dbReference type="ARBA" id="ARBA00035034"/>
    </source>
</evidence>
<dbReference type="RefSeq" id="XP_060280718.1">
    <property type="nucleotide sequence ID" value="XM_060428732.1"/>
</dbReference>
<accession>A0AAJ0FKW6</accession>
<keyword evidence="3" id="KW-0560">Oxidoreductase</keyword>
<name>A0AAJ0FKW6_9PEZI</name>
<gene>
    <name evidence="9" type="ORF">QBC33DRAFT_547430</name>
</gene>
<keyword evidence="4" id="KW-0408">Iron</keyword>
<evidence type="ECO:0000256" key="8">
    <source>
        <dbReference type="ARBA" id="ARBA00035045"/>
    </source>
</evidence>
<protein>
    <recommendedName>
        <fullName evidence="7">2-oxoadipate dioxygenase/decarboxylase</fullName>
        <ecNumber evidence="6">1.13.11.93</ecNumber>
    </recommendedName>
    <alternativeName>
        <fullName evidence="8">2-hydroxyglutarate synthase</fullName>
    </alternativeName>
</protein>
<dbReference type="PANTHER" id="PTHR39479:SF2">
    <property type="entry name" value="2-OXOADIPATE DIOXYGENASE_DECARBOXYLASE"/>
    <property type="match status" value="1"/>
</dbReference>
<dbReference type="AlphaFoldDB" id="A0AAJ0FKW6"/>
<evidence type="ECO:0000313" key="10">
    <source>
        <dbReference type="Proteomes" id="UP001244011"/>
    </source>
</evidence>
<comment type="similarity">
    <text evidence="5">Belongs to the 2-oxoadipate dioxygenase/decarboxylase family.</text>
</comment>
<dbReference type="Gene3D" id="3.10.180.80">
    <property type="entry name" value="Uncharacterised protein PF07063, DUF1338"/>
    <property type="match status" value="1"/>
</dbReference>